<protein>
    <submittedName>
        <fullName evidence="5">CABIT domain-containing protein</fullName>
    </submittedName>
</protein>
<evidence type="ECO:0000256" key="2">
    <source>
        <dbReference type="SAM" id="MobiDB-lite"/>
    </source>
</evidence>
<dbReference type="KEGG" id="crg:105326142"/>
<feature type="compositionally biased region" description="Low complexity" evidence="2">
    <location>
        <begin position="530"/>
        <end position="539"/>
    </location>
</feature>
<dbReference type="OrthoDB" id="6077228at2759"/>
<dbReference type="EnsemblMetazoa" id="G101.3">
    <property type="protein sequence ID" value="G101.3:cds"/>
    <property type="gene ID" value="G101"/>
</dbReference>
<organism evidence="4">
    <name type="scientific">Magallana gigas</name>
    <name type="common">Pacific oyster</name>
    <name type="synonym">Crassostrea gigas</name>
    <dbReference type="NCBI Taxonomy" id="29159"/>
    <lineage>
        <taxon>Eukaryota</taxon>
        <taxon>Metazoa</taxon>
        <taxon>Spiralia</taxon>
        <taxon>Lophotrochozoa</taxon>
        <taxon>Mollusca</taxon>
        <taxon>Bivalvia</taxon>
        <taxon>Autobranchia</taxon>
        <taxon>Pteriomorphia</taxon>
        <taxon>Ostreida</taxon>
        <taxon>Ostreoidea</taxon>
        <taxon>Ostreidae</taxon>
        <taxon>Magallana</taxon>
    </lineage>
</organism>
<evidence type="ECO:0000259" key="3">
    <source>
        <dbReference type="Pfam" id="PF12736"/>
    </source>
</evidence>
<evidence type="ECO:0000313" key="5">
    <source>
        <dbReference type="EnsemblMetazoa" id="G101.1:cds"/>
    </source>
</evidence>
<name>K1PV94_MAGGI</name>
<evidence type="ECO:0000313" key="6">
    <source>
        <dbReference type="Proteomes" id="UP000005408"/>
    </source>
</evidence>
<dbReference type="HOGENOM" id="CLU_494545_0_0_1"/>
<reference evidence="4" key="1">
    <citation type="journal article" date="2012" name="Nature">
        <title>The oyster genome reveals stress adaptation and complexity of shell formation.</title>
        <authorList>
            <person name="Zhang G."/>
            <person name="Fang X."/>
            <person name="Guo X."/>
            <person name="Li L."/>
            <person name="Luo R."/>
            <person name="Xu F."/>
            <person name="Yang P."/>
            <person name="Zhang L."/>
            <person name="Wang X."/>
            <person name="Qi H."/>
            <person name="Xiong Z."/>
            <person name="Que H."/>
            <person name="Xie Y."/>
            <person name="Holland P.W."/>
            <person name="Paps J."/>
            <person name="Zhu Y."/>
            <person name="Wu F."/>
            <person name="Chen Y."/>
            <person name="Wang J."/>
            <person name="Peng C."/>
            <person name="Meng J."/>
            <person name="Yang L."/>
            <person name="Liu J."/>
            <person name="Wen B."/>
            <person name="Zhang N."/>
            <person name="Huang Z."/>
            <person name="Zhu Q."/>
            <person name="Feng Y."/>
            <person name="Mount A."/>
            <person name="Hedgecock D."/>
            <person name="Xu Z."/>
            <person name="Liu Y."/>
            <person name="Domazet-Loso T."/>
            <person name="Du Y."/>
            <person name="Sun X."/>
            <person name="Zhang S."/>
            <person name="Liu B."/>
            <person name="Cheng P."/>
            <person name="Jiang X."/>
            <person name="Li J."/>
            <person name="Fan D."/>
            <person name="Wang W."/>
            <person name="Fu W."/>
            <person name="Wang T."/>
            <person name="Wang B."/>
            <person name="Zhang J."/>
            <person name="Peng Z."/>
            <person name="Li Y."/>
            <person name="Li N."/>
            <person name="Wang J."/>
            <person name="Chen M."/>
            <person name="He Y."/>
            <person name="Tan F."/>
            <person name="Song X."/>
            <person name="Zheng Q."/>
            <person name="Huang R."/>
            <person name="Yang H."/>
            <person name="Du X."/>
            <person name="Chen L."/>
            <person name="Yang M."/>
            <person name="Gaffney P.M."/>
            <person name="Wang S."/>
            <person name="Luo L."/>
            <person name="She Z."/>
            <person name="Ming Y."/>
            <person name="Huang W."/>
            <person name="Zhang S."/>
            <person name="Huang B."/>
            <person name="Zhang Y."/>
            <person name="Qu T."/>
            <person name="Ni P."/>
            <person name="Miao G."/>
            <person name="Wang J."/>
            <person name="Wang Q."/>
            <person name="Steinberg C.E."/>
            <person name="Wang H."/>
            <person name="Li N."/>
            <person name="Qian L."/>
            <person name="Zhang G."/>
            <person name="Li Y."/>
            <person name="Yang H."/>
            <person name="Liu X."/>
            <person name="Wang J."/>
            <person name="Yin Y."/>
            <person name="Wang J."/>
        </authorList>
    </citation>
    <scope>NUCLEOTIDE SEQUENCE [LARGE SCALE GENOMIC DNA]</scope>
    <source>
        <strain evidence="4">05x7-T-G4-1.051#20</strain>
    </source>
</reference>
<dbReference type="AlphaFoldDB" id="K1PV94"/>
<keyword evidence="6" id="KW-1185">Reference proteome</keyword>
<gene>
    <name evidence="4" type="ORF">CGI_10015142</name>
</gene>
<dbReference type="Proteomes" id="UP000005408">
    <property type="component" value="Unassembled WGS sequence"/>
</dbReference>
<evidence type="ECO:0000313" key="4">
    <source>
        <dbReference type="EMBL" id="EKC25643.1"/>
    </source>
</evidence>
<feature type="region of interest" description="Disordered" evidence="2">
    <location>
        <begin position="467"/>
        <end position="551"/>
    </location>
</feature>
<dbReference type="InterPro" id="IPR025946">
    <property type="entry name" value="CABIT_dom"/>
</dbReference>
<dbReference type="PANTHER" id="PTHR14454:SF11">
    <property type="entry name" value="SERRANO, ISOFORM F"/>
    <property type="match status" value="1"/>
</dbReference>
<proteinExistence type="predicted"/>
<keyword evidence="1" id="KW-0597">Phosphoprotein</keyword>
<accession>K1PV94</accession>
<dbReference type="EMBL" id="JH816145">
    <property type="protein sequence ID" value="EKC25643.1"/>
    <property type="molecule type" value="Genomic_DNA"/>
</dbReference>
<feature type="domain" description="CABIT" evidence="3">
    <location>
        <begin position="57"/>
        <end position="307"/>
    </location>
</feature>
<dbReference type="OMA" id="QGVWPKV"/>
<dbReference type="PANTHER" id="PTHR14454">
    <property type="entry name" value="GRB2-ASSOCIATED AND REGULATOR OF MAPK PROTEIN FAMILY MEMBER"/>
    <property type="match status" value="1"/>
</dbReference>
<evidence type="ECO:0000256" key="1">
    <source>
        <dbReference type="ARBA" id="ARBA00022553"/>
    </source>
</evidence>
<feature type="compositionally biased region" description="Basic and acidic residues" evidence="2">
    <location>
        <begin position="467"/>
        <end position="477"/>
    </location>
</feature>
<reference evidence="5" key="2">
    <citation type="submission" date="2022-08" db="UniProtKB">
        <authorList>
            <consortium name="EnsemblMetazoa"/>
        </authorList>
    </citation>
    <scope>IDENTIFICATION</scope>
    <source>
        <strain evidence="5">05x7-T-G4-1.051#20</strain>
    </source>
</reference>
<dbReference type="EnsemblMetazoa" id="G101.1">
    <property type="protein sequence ID" value="G101.1:cds"/>
    <property type="gene ID" value="G101"/>
</dbReference>
<sequence>MSATLFQSYPDLLYRYANCGNVNTVHRMAKDMGSLPVAVWDSQALTLRDVLMQVDVPTLGKIVKGQFMNLGVSKIPFRSLQQEVLIHSIKTNIKVLSHSVQRIDGRDGRVRLQPLEQRLSIPITYQGWFELLSEDGRSARPIDSVLTLAKVKPNRCLVRQNIKAFMAGEDGQMTYDKSKIVPAGESLTLMGDITVKAPTGERRKVLKCRDSKNVILFFDHEQRGLFTLIAGSQDVAGVMTIKDIIGRFRLPLTVKLVQGVWPKVDSNRFTGTIRLDWVYTDEVAFLCPLDRGMFRITPVPTEILMKVLPAANSSEILENQTIRDIITKVNRMVANYNNTIHLILTVPEAAMAKNKSHKMVNMFSPKENVNGHSQVKRSKSREDILMNDVDELYQYLRDGKMPPKEKFHYDSDEESFFEEPAYEKLDDFRSRLQRLERGEPGNQSSRYRPADLAKLGLHKGAENLRSVGDHELHKPETPPEVPPTLPPRRYTRADSAPSIQLNQVQKSSPQKAESSSGSSRGGASKKDTKQSSSKTSSHSSGKKNTVHTFYL</sequence>
<dbReference type="InterPro" id="IPR052281">
    <property type="entry name" value="GAREM"/>
</dbReference>
<feature type="compositionally biased region" description="Polar residues" evidence="2">
    <location>
        <begin position="497"/>
        <end position="513"/>
    </location>
</feature>
<dbReference type="Pfam" id="PF12736">
    <property type="entry name" value="CABIT"/>
    <property type="match status" value="1"/>
</dbReference>